<reference evidence="2 3" key="2">
    <citation type="submission" date="2016-06" db="EMBL/GenBank/DDBJ databases">
        <title>Pedobacter psychrophilus sp. nov., isolated from Antarctic fragmentary rock.</title>
        <authorList>
            <person name="Svec P."/>
        </authorList>
    </citation>
    <scope>NUCLEOTIDE SEQUENCE [LARGE SCALE GENOMIC DNA]</scope>
    <source>
        <strain evidence="2 3">CCM 8644</strain>
    </source>
</reference>
<feature type="transmembrane region" description="Helical" evidence="1">
    <location>
        <begin position="148"/>
        <end position="165"/>
    </location>
</feature>
<dbReference type="OrthoDB" id="979241at2"/>
<protein>
    <submittedName>
        <fullName evidence="2">Uncharacterized protein</fullName>
    </submittedName>
</protein>
<reference evidence="2 3" key="1">
    <citation type="submission" date="2016-04" db="EMBL/GenBank/DDBJ databases">
        <authorList>
            <person name="Evans L.H."/>
            <person name="Alamgir A."/>
            <person name="Owens N."/>
            <person name="Weber N.D."/>
            <person name="Virtaneva K."/>
            <person name="Barbian K."/>
            <person name="Babar A."/>
            <person name="Rosenke K."/>
        </authorList>
    </citation>
    <scope>NUCLEOTIDE SEQUENCE [LARGE SCALE GENOMIC DNA]</scope>
    <source>
        <strain evidence="2 3">CCM 8644</strain>
    </source>
</reference>
<comment type="caution">
    <text evidence="2">The sequence shown here is derived from an EMBL/GenBank/DDBJ whole genome shotgun (WGS) entry which is preliminary data.</text>
</comment>
<dbReference type="AlphaFoldDB" id="A0A179DIA1"/>
<feature type="transmembrane region" description="Helical" evidence="1">
    <location>
        <begin position="43"/>
        <end position="65"/>
    </location>
</feature>
<sequence length="192" mass="22634">MEFDEMRKIWDTQNNESIYVINEQGLYNRILNKKKQAFHITNVSEMMSILVNLASGSFIIAYNIQKSGDNLFLYLLGVWMLLCSLYITIYRVRRLKGNKKFDRTLRGDLAFSISVTAYQVRLSQFMRWNIFPLSLLMLLSMWDGAKSLWLVSGTIIFLSIVYYLSGLEHNFYKKLNEELEILRDKLENEDVL</sequence>
<dbReference type="RefSeq" id="WP_068821758.1">
    <property type="nucleotide sequence ID" value="NZ_LWHJ01000022.1"/>
</dbReference>
<keyword evidence="3" id="KW-1185">Reference proteome</keyword>
<gene>
    <name evidence="2" type="ORF">A5893_06125</name>
</gene>
<proteinExistence type="predicted"/>
<accession>A0A179DIA1</accession>
<dbReference type="Proteomes" id="UP000078459">
    <property type="component" value="Unassembled WGS sequence"/>
</dbReference>
<keyword evidence="1" id="KW-1133">Transmembrane helix</keyword>
<keyword evidence="1" id="KW-0472">Membrane</keyword>
<organism evidence="2 3">
    <name type="scientific">Pedobacter psychrophilus</name>
    <dbReference type="NCBI Taxonomy" id="1826909"/>
    <lineage>
        <taxon>Bacteria</taxon>
        <taxon>Pseudomonadati</taxon>
        <taxon>Bacteroidota</taxon>
        <taxon>Sphingobacteriia</taxon>
        <taxon>Sphingobacteriales</taxon>
        <taxon>Sphingobacteriaceae</taxon>
        <taxon>Pedobacter</taxon>
    </lineage>
</organism>
<dbReference type="STRING" id="1826909.A5893_06125"/>
<feature type="transmembrane region" description="Helical" evidence="1">
    <location>
        <begin position="125"/>
        <end position="142"/>
    </location>
</feature>
<evidence type="ECO:0000256" key="1">
    <source>
        <dbReference type="SAM" id="Phobius"/>
    </source>
</evidence>
<evidence type="ECO:0000313" key="3">
    <source>
        <dbReference type="Proteomes" id="UP000078459"/>
    </source>
</evidence>
<evidence type="ECO:0000313" key="2">
    <source>
        <dbReference type="EMBL" id="OAQ40522.1"/>
    </source>
</evidence>
<dbReference type="EMBL" id="LWHJ01000022">
    <property type="protein sequence ID" value="OAQ40522.1"/>
    <property type="molecule type" value="Genomic_DNA"/>
</dbReference>
<feature type="transmembrane region" description="Helical" evidence="1">
    <location>
        <begin position="71"/>
        <end position="90"/>
    </location>
</feature>
<name>A0A179DIA1_9SPHI</name>
<keyword evidence="1" id="KW-0812">Transmembrane</keyword>